<dbReference type="EMBL" id="BOMV01000107">
    <property type="protein sequence ID" value="GIF01594.1"/>
    <property type="molecule type" value="Genomic_DNA"/>
</dbReference>
<gene>
    <name evidence="5" type="ORF">Ari01nite_90580</name>
</gene>
<dbReference type="AlphaFoldDB" id="A0A919K7P2"/>
<feature type="transmembrane region" description="Helical" evidence="4">
    <location>
        <begin position="565"/>
        <end position="593"/>
    </location>
</feature>
<evidence type="ECO:0000313" key="5">
    <source>
        <dbReference type="EMBL" id="GIF01594.1"/>
    </source>
</evidence>
<accession>A0A919K7P2</accession>
<keyword evidence="2" id="KW-0067">ATP-binding</keyword>
<proteinExistence type="predicted"/>
<dbReference type="Proteomes" id="UP000636960">
    <property type="component" value="Unassembled WGS sequence"/>
</dbReference>
<reference evidence="5" key="1">
    <citation type="submission" date="2021-01" db="EMBL/GenBank/DDBJ databases">
        <title>Whole genome shotgun sequence of Actinoplanes rishiriensis NBRC 108556.</title>
        <authorList>
            <person name="Komaki H."/>
            <person name="Tamura T."/>
        </authorList>
    </citation>
    <scope>NUCLEOTIDE SEQUENCE</scope>
    <source>
        <strain evidence="5">NBRC 108556</strain>
    </source>
</reference>
<feature type="transmembrane region" description="Helical" evidence="4">
    <location>
        <begin position="439"/>
        <end position="463"/>
    </location>
</feature>
<evidence type="ECO:0000256" key="4">
    <source>
        <dbReference type="SAM" id="Phobius"/>
    </source>
</evidence>
<dbReference type="GO" id="GO:0140662">
    <property type="term" value="F:ATP-dependent protein folding chaperone"/>
    <property type="evidence" value="ECO:0007669"/>
    <property type="project" value="InterPro"/>
</dbReference>
<evidence type="ECO:0000313" key="6">
    <source>
        <dbReference type="Proteomes" id="UP000636960"/>
    </source>
</evidence>
<organism evidence="5 6">
    <name type="scientific">Paractinoplanes rishiriensis</name>
    <dbReference type="NCBI Taxonomy" id="1050105"/>
    <lineage>
        <taxon>Bacteria</taxon>
        <taxon>Bacillati</taxon>
        <taxon>Actinomycetota</taxon>
        <taxon>Actinomycetes</taxon>
        <taxon>Micromonosporales</taxon>
        <taxon>Micromonosporaceae</taxon>
        <taxon>Paractinoplanes</taxon>
    </lineage>
</organism>
<keyword evidence="1" id="KW-0547">Nucleotide-binding</keyword>
<evidence type="ECO:0000256" key="3">
    <source>
        <dbReference type="ARBA" id="ARBA00023186"/>
    </source>
</evidence>
<dbReference type="InterPro" id="IPR013126">
    <property type="entry name" value="Hsp_70_fam"/>
</dbReference>
<evidence type="ECO:0008006" key="7">
    <source>
        <dbReference type="Google" id="ProtNLM"/>
    </source>
</evidence>
<feature type="transmembrane region" description="Helical" evidence="4">
    <location>
        <begin position="355"/>
        <end position="376"/>
    </location>
</feature>
<keyword evidence="4" id="KW-0472">Membrane</keyword>
<dbReference type="GO" id="GO:0005524">
    <property type="term" value="F:ATP binding"/>
    <property type="evidence" value="ECO:0007669"/>
    <property type="project" value="UniProtKB-KW"/>
</dbReference>
<feature type="transmembrane region" description="Helical" evidence="4">
    <location>
        <begin position="469"/>
        <end position="491"/>
    </location>
</feature>
<keyword evidence="4" id="KW-0812">Transmembrane</keyword>
<dbReference type="Gene3D" id="3.30.420.40">
    <property type="match status" value="2"/>
</dbReference>
<feature type="transmembrane region" description="Helical" evidence="4">
    <location>
        <begin position="540"/>
        <end position="558"/>
    </location>
</feature>
<name>A0A919K7P2_9ACTN</name>
<feature type="transmembrane region" description="Helical" evidence="4">
    <location>
        <begin position="396"/>
        <end position="418"/>
    </location>
</feature>
<dbReference type="Pfam" id="PF00012">
    <property type="entry name" value="HSP70"/>
    <property type="match status" value="1"/>
</dbReference>
<dbReference type="InterPro" id="IPR043129">
    <property type="entry name" value="ATPase_NBD"/>
</dbReference>
<dbReference type="PANTHER" id="PTHR42749:SF1">
    <property type="entry name" value="CELL SHAPE-DETERMINING PROTEIN MREB"/>
    <property type="match status" value="1"/>
</dbReference>
<evidence type="ECO:0000256" key="1">
    <source>
        <dbReference type="ARBA" id="ARBA00022741"/>
    </source>
</evidence>
<dbReference type="RefSeq" id="WP_203790404.1">
    <property type="nucleotide sequence ID" value="NZ_BOMV01000107.1"/>
</dbReference>
<dbReference type="PANTHER" id="PTHR42749">
    <property type="entry name" value="CELL SHAPE-DETERMINING PROTEIN MREB"/>
    <property type="match status" value="1"/>
</dbReference>
<dbReference type="Gene3D" id="3.90.640.10">
    <property type="entry name" value="Actin, Chain A, domain 4"/>
    <property type="match status" value="1"/>
</dbReference>
<dbReference type="SUPFAM" id="SSF53067">
    <property type="entry name" value="Actin-like ATPase domain"/>
    <property type="match status" value="2"/>
</dbReference>
<comment type="caution">
    <text evidence="5">The sequence shown here is derived from an EMBL/GenBank/DDBJ whole genome shotgun (WGS) entry which is preliminary data.</text>
</comment>
<evidence type="ECO:0000256" key="2">
    <source>
        <dbReference type="ARBA" id="ARBA00022840"/>
    </source>
</evidence>
<protein>
    <recommendedName>
        <fullName evidence="7">Hsp70 protein</fullName>
    </recommendedName>
</protein>
<keyword evidence="3" id="KW-0143">Chaperone</keyword>
<feature type="transmembrane region" description="Helical" evidence="4">
    <location>
        <begin position="503"/>
        <end position="528"/>
    </location>
</feature>
<sequence>MHSWLAIDYGAAHTRAVLVSPGGARRLVTFDDSHVLSSAVHVSAAGIAVGAQAWRRAAAEPDGFVLSPVRAGRQQVIVNGASVEVADLAAATLRHVAQHAAAMAGEPVSEVHLVVPAGWGPQRRTWLRHAAHEAGLRPIRLVEAPVAAAPGLPAAPGDADRPLLVVDLGAGCEVTVLQPRAGGFEVVATMADPDAGGDRIDAALTAAITGTDPDDLPTGTRWATLADVRTAKHALAQQVAVTVPVPGGQPPMIVNGTVLAASGHPVYERVAELATGVLTNADQTLQALGTVHLIGGAATAEAADMIGAKLGATVQVPPQAGVASVLGAAGADQTINRADDGEPLRLPPLRRAVSMGLPGLFSLFLFAHFTFTVIFNGGKPYSRTPHYYVTAAWGELTVAAILAMITCLQGAGLIAASLDHHNPRTGAPAGADSRIAPGIALAAAIGTAVAALYGLTAAVYFAYPVSDLLRWSLLPVLPTAGCALALAAVAWRRPVRPAAGWDAVLTVPLSSTIAAAAGTLAVTLWWHVGLPWWAGGWGDLVSVIGGLLFTVAIACALVRRLAARLALTVLVGFFIVIITRSGLNIPAIIYAVAVFGWSAQRLWAIARTAPPTA</sequence>
<keyword evidence="4" id="KW-1133">Transmembrane helix</keyword>
<keyword evidence="6" id="KW-1185">Reference proteome</keyword>